<name>A0A5J4QC22_9ZZZZ</name>
<reference evidence="1" key="1">
    <citation type="submission" date="2019-03" db="EMBL/GenBank/DDBJ databases">
        <title>Single cell metagenomics reveals metabolic interactions within the superorganism composed of flagellate Streblomastix strix and complex community of Bacteroidetes bacteria on its surface.</title>
        <authorList>
            <person name="Treitli S.C."/>
            <person name="Kolisko M."/>
            <person name="Husnik F."/>
            <person name="Keeling P."/>
            <person name="Hampl V."/>
        </authorList>
    </citation>
    <scope>NUCLEOTIDE SEQUENCE</scope>
    <source>
        <strain evidence="1">STM</strain>
    </source>
</reference>
<organism evidence="1">
    <name type="scientific">termite gut metagenome</name>
    <dbReference type="NCBI Taxonomy" id="433724"/>
    <lineage>
        <taxon>unclassified sequences</taxon>
        <taxon>metagenomes</taxon>
        <taxon>organismal metagenomes</taxon>
    </lineage>
</organism>
<evidence type="ECO:0000313" key="1">
    <source>
        <dbReference type="EMBL" id="KAA6318570.1"/>
    </source>
</evidence>
<dbReference type="AlphaFoldDB" id="A0A5J4QC22"/>
<sequence>MSGISFLYVASSNDESEAFKTMRKKHVQEASKFDDSFYLTQIFNYLSDTYNSFTATCRNALKQKKEEEITDYVRRKLQNNEDFVLDGFKVNSEARNQDKAVGYYDLKFENGDWLNQYFVLECKPINDTKSRIDAYCKS</sequence>
<accession>A0A5J4QC22</accession>
<protein>
    <submittedName>
        <fullName evidence="1">Uncharacterized protein</fullName>
    </submittedName>
</protein>
<gene>
    <name evidence="1" type="ORF">EZS27_031438</name>
</gene>
<comment type="caution">
    <text evidence="1">The sequence shown here is derived from an EMBL/GenBank/DDBJ whole genome shotgun (WGS) entry which is preliminary data.</text>
</comment>
<proteinExistence type="predicted"/>
<dbReference type="EMBL" id="SNRY01004148">
    <property type="protein sequence ID" value="KAA6318570.1"/>
    <property type="molecule type" value="Genomic_DNA"/>
</dbReference>